<dbReference type="Proteomes" id="UP000198282">
    <property type="component" value="Unassembled WGS sequence"/>
</dbReference>
<proteinExistence type="predicted"/>
<sequence length="667" mass="70630">MGDMPAVAPGTGPLAPEFNGIDPALMQGFITDLEQAGQVIAEHTEAIRRELAAVDLPAAGLAPVREIGGWAEEQLPRLRQRVETITSAPAVLLGGGLTGYQESALLAPAEAQKQGSDLGKRFAGIDLDEFSLLGPYASDRMAALVGELKAHQHDSNFTAAFFAALGPADTRTLTTELRRLADAENSVDVARRAFATALRGGAKVAGFAGIMRAMQEAKENDLDGVVDLLRPGAYPTEWLAGMAAPVLAAGSRVRGRSLATLLNLLGENPAAARLAIGAASGIGPVPASAKLPFGLLSGLPQPWDSGPKLARFLESLNERSRGTKETAAGFGRLLAAASGAYDEKQGEHSPEAVFFTYTLMTTMDDLKLGDATRLHLSEIAGSYAPEITLGADIGAVDMTKDSGLYPTPGFFEPTIVAGLRGAFRLSPEDTFRFLTTFAGANETRVPFQDGMGRLTERLLPEASRQVKSTKDVTALDDLFTVLGNVRGFELAAAVRVLKPQDEAAESAKDAEDFLVGAFMGVAGLFPPLSIYARTWTAISTGKAALDTYGSQPEEKAAKMLELDGTETLGRQYEVAHLLAKQGFTPKVPPTASSIADANGSLRPFDDIVKQGNAGMAVLEQWFINNGMGTSDELVSGQLSRRQARNFDGSKGFAFQRPKLYVSKLTTD</sequence>
<dbReference type="AlphaFoldDB" id="A0A239DV25"/>
<name>A0A239DV25_9ACTN</name>
<evidence type="ECO:0000313" key="2">
    <source>
        <dbReference type="Proteomes" id="UP000198282"/>
    </source>
</evidence>
<dbReference type="EMBL" id="FZOD01000008">
    <property type="protein sequence ID" value="SNS36079.1"/>
    <property type="molecule type" value="Genomic_DNA"/>
</dbReference>
<evidence type="ECO:0000313" key="1">
    <source>
        <dbReference type="EMBL" id="SNS36079.1"/>
    </source>
</evidence>
<organism evidence="1 2">
    <name type="scientific">Streptosporangium subroseum</name>
    <dbReference type="NCBI Taxonomy" id="106412"/>
    <lineage>
        <taxon>Bacteria</taxon>
        <taxon>Bacillati</taxon>
        <taxon>Actinomycetota</taxon>
        <taxon>Actinomycetes</taxon>
        <taxon>Streptosporangiales</taxon>
        <taxon>Streptosporangiaceae</taxon>
        <taxon>Streptosporangium</taxon>
    </lineage>
</organism>
<reference evidence="1 2" key="1">
    <citation type="submission" date="2017-06" db="EMBL/GenBank/DDBJ databases">
        <authorList>
            <person name="Kim H.J."/>
            <person name="Triplett B.A."/>
        </authorList>
    </citation>
    <scope>NUCLEOTIDE SEQUENCE [LARGE SCALE GENOMIC DNA]</scope>
    <source>
        <strain evidence="1 2">CGMCC 4.2132</strain>
    </source>
</reference>
<protein>
    <submittedName>
        <fullName evidence="1">Uncharacterized protein</fullName>
    </submittedName>
</protein>
<accession>A0A239DV25</accession>
<keyword evidence="2" id="KW-1185">Reference proteome</keyword>
<gene>
    <name evidence="1" type="ORF">SAMN05216276_100872</name>
</gene>